<reference evidence="1" key="1">
    <citation type="submission" date="2020-11" db="EMBL/GenBank/DDBJ databases">
        <authorList>
            <person name="Tran Van P."/>
        </authorList>
    </citation>
    <scope>NUCLEOTIDE SEQUENCE</scope>
</reference>
<organism evidence="1">
    <name type="scientific">Timema genevievae</name>
    <name type="common">Walking stick</name>
    <dbReference type="NCBI Taxonomy" id="629358"/>
    <lineage>
        <taxon>Eukaryota</taxon>
        <taxon>Metazoa</taxon>
        <taxon>Ecdysozoa</taxon>
        <taxon>Arthropoda</taxon>
        <taxon>Hexapoda</taxon>
        <taxon>Insecta</taxon>
        <taxon>Pterygota</taxon>
        <taxon>Neoptera</taxon>
        <taxon>Polyneoptera</taxon>
        <taxon>Phasmatodea</taxon>
        <taxon>Timematodea</taxon>
        <taxon>Timematoidea</taxon>
        <taxon>Timematidae</taxon>
        <taxon>Timema</taxon>
    </lineage>
</organism>
<dbReference type="EMBL" id="OE845203">
    <property type="protein sequence ID" value="CAD7606894.1"/>
    <property type="molecule type" value="Genomic_DNA"/>
</dbReference>
<evidence type="ECO:0000313" key="1">
    <source>
        <dbReference type="EMBL" id="CAD7606894.1"/>
    </source>
</evidence>
<accession>A0A7R9K940</accession>
<proteinExistence type="predicted"/>
<name>A0A7R9K940_TIMGE</name>
<sequence length="59" mass="6667">MRTSGTGTRAGEGRVFRISAFAWKESGKRAGENHPQYKCLSYDSDLPRQPIVRKVLQEV</sequence>
<dbReference type="AlphaFoldDB" id="A0A7R9K940"/>
<protein>
    <submittedName>
        <fullName evidence="1">Uncharacterized protein</fullName>
    </submittedName>
</protein>
<gene>
    <name evidence="1" type="ORF">TGEB3V08_LOCUS10036</name>
</gene>